<dbReference type="EMBL" id="AMEP01000098">
    <property type="protein sequence ID" value="EKX99664.1"/>
    <property type="molecule type" value="Genomic_DNA"/>
</dbReference>
<accession>L1N8R7</accession>
<dbReference type="Proteomes" id="UP000010433">
    <property type="component" value="Unassembled WGS sequence"/>
</dbReference>
<dbReference type="AlphaFoldDB" id="L1N8R7"/>
<reference evidence="1 2" key="1">
    <citation type="submission" date="2012-05" db="EMBL/GenBank/DDBJ databases">
        <authorList>
            <person name="Weinstock G."/>
            <person name="Sodergren E."/>
            <person name="Lobos E.A."/>
            <person name="Fulton L."/>
            <person name="Fulton R."/>
            <person name="Courtney L."/>
            <person name="Fronick C."/>
            <person name="O'Laughlin M."/>
            <person name="Godfrey J."/>
            <person name="Wilson R.M."/>
            <person name="Miner T."/>
            <person name="Farmer C."/>
            <person name="Delehaunty K."/>
            <person name="Cordes M."/>
            <person name="Minx P."/>
            <person name="Tomlinson C."/>
            <person name="Chen J."/>
            <person name="Wollam A."/>
            <person name="Pepin K.H."/>
            <person name="Bhonagiri V."/>
            <person name="Zhang X."/>
            <person name="Suruliraj S."/>
            <person name="Warren W."/>
            <person name="Mitreva M."/>
            <person name="Mardis E.R."/>
            <person name="Wilson R.K."/>
        </authorList>
    </citation>
    <scope>NUCLEOTIDE SEQUENCE [LARGE SCALE GENOMIC DNA]</scope>
    <source>
        <strain evidence="1 2">F0055</strain>
    </source>
</reference>
<keyword evidence="2" id="KW-1185">Reference proteome</keyword>
<dbReference type="STRING" id="1127699.HMPREF9151_01610"/>
<dbReference type="OrthoDB" id="9785375at2"/>
<proteinExistence type="predicted"/>
<evidence type="ECO:0000313" key="2">
    <source>
        <dbReference type="Proteomes" id="UP000010433"/>
    </source>
</evidence>
<dbReference type="HOGENOM" id="CLU_054735_0_0_10"/>
<organism evidence="1 2">
    <name type="scientific">Hoylesella saccharolytica F0055</name>
    <dbReference type="NCBI Taxonomy" id="1127699"/>
    <lineage>
        <taxon>Bacteria</taxon>
        <taxon>Pseudomonadati</taxon>
        <taxon>Bacteroidota</taxon>
        <taxon>Bacteroidia</taxon>
        <taxon>Bacteroidales</taxon>
        <taxon>Prevotellaceae</taxon>
        <taxon>Hoylesella</taxon>
    </lineage>
</organism>
<dbReference type="Gene3D" id="3.90.550.10">
    <property type="entry name" value="Spore Coat Polysaccharide Biosynthesis Protein SpsA, Chain A"/>
    <property type="match status" value="1"/>
</dbReference>
<protein>
    <recommendedName>
        <fullName evidence="3">Hemolysin hemolytic protein</fullName>
    </recommendedName>
</protein>
<dbReference type="PATRIC" id="fig|1127699.3.peg.1487"/>
<evidence type="ECO:0008006" key="3">
    <source>
        <dbReference type="Google" id="ProtNLM"/>
    </source>
</evidence>
<dbReference type="RefSeq" id="WP_009162916.1">
    <property type="nucleotide sequence ID" value="NZ_KB291003.1"/>
</dbReference>
<gene>
    <name evidence="1" type="ORF">HMPREF9151_01610</name>
</gene>
<dbReference type="SUPFAM" id="SSF53448">
    <property type="entry name" value="Nucleotide-diphospho-sugar transferases"/>
    <property type="match status" value="1"/>
</dbReference>
<name>L1N8R7_9BACT</name>
<comment type="caution">
    <text evidence="1">The sequence shown here is derived from an EMBL/GenBank/DDBJ whole genome shotgun (WGS) entry which is preliminary data.</text>
</comment>
<sequence>MYSIPILFVIFKRRDIALETFEQIKHLRPAKLYIAGDGARKGIMGEEKEVIDTRKAVLEGIDWDCEVETLFQDINLGCGMGVYTAINWFFEKEEEGIILEDDCIAHPTFFQYVEELLHRYKADERIGMIAGTNPIAQIDIHASYCFSRYAACWGWATWRRAWRNMRIEMDFLQTSKKNILNNRGLYAKENKRWNYQLLMIKKKRVSAWDWQWYFSLAAQNQLCIFPSVNLISNIGNDNAATHTSRASIYLERKELSFPLIHPETVLPDFAFDHAFYKYENMFKERLKRTMPYRLKQIVKKFLR</sequence>
<evidence type="ECO:0000313" key="1">
    <source>
        <dbReference type="EMBL" id="EKX99664.1"/>
    </source>
</evidence>
<dbReference type="InterPro" id="IPR029044">
    <property type="entry name" value="Nucleotide-diphossugar_trans"/>
</dbReference>